<dbReference type="SUPFAM" id="SSF63829">
    <property type="entry name" value="Calcium-dependent phosphotriesterase"/>
    <property type="match status" value="1"/>
</dbReference>
<gene>
    <name evidence="1" type="ORF">CHS0354_022692</name>
</gene>
<evidence type="ECO:0000313" key="1">
    <source>
        <dbReference type="EMBL" id="KAK3592267.1"/>
    </source>
</evidence>
<dbReference type="InterPro" id="IPR011042">
    <property type="entry name" value="6-blade_b-propeller_TolB-like"/>
</dbReference>
<dbReference type="EMBL" id="JAEAOA010001382">
    <property type="protein sequence ID" value="KAK3592267.1"/>
    <property type="molecule type" value="Genomic_DNA"/>
</dbReference>
<comment type="caution">
    <text evidence="1">The sequence shown here is derived from an EMBL/GenBank/DDBJ whole genome shotgun (WGS) entry which is preliminary data.</text>
</comment>
<sequence length="357" mass="39805">MGSGVTHVAIIVTETNGKPEDNLATSDTGDSGEVVRLASGIQAQKASPNLEFESSVLDSDCKDDSVEKDNIDKVTNQKSQETLKECKVCLLRKFILSGVNNGKDPRYYGITCLSDGRIVITDSDNNRCCLYDSSYNHVLDFMLSPGPCGICTVDVDEVAVAFHNENKIQFLKIGDQIQPLEQISTERRCVSIVALNKVELVYVGTTNDASTYYYGVITRDGQEKSCFHIPRGDISYCNVYIALNSSKTRAYISCRDVRTVYCVGLDGIVYFEYKIEGDENQGYPLGIQLDRKNNVYVVVMNSNSIHRLSPECQLQQIAKNMIPTYPRAICFQQSCDNFLLTSGDARNLHVCYVYELK</sequence>
<keyword evidence="2" id="KW-1185">Reference proteome</keyword>
<accession>A0AAE0SHT9</accession>
<dbReference type="Gene3D" id="2.120.10.30">
    <property type="entry name" value="TolB, C-terminal domain"/>
    <property type="match status" value="1"/>
</dbReference>
<name>A0AAE0SHT9_9BIVA</name>
<dbReference type="Proteomes" id="UP001195483">
    <property type="component" value="Unassembled WGS sequence"/>
</dbReference>
<proteinExistence type="predicted"/>
<reference evidence="1" key="3">
    <citation type="submission" date="2023-05" db="EMBL/GenBank/DDBJ databases">
        <authorList>
            <person name="Smith C.H."/>
        </authorList>
    </citation>
    <scope>NUCLEOTIDE SEQUENCE</scope>
    <source>
        <strain evidence="1">CHS0354</strain>
        <tissue evidence="1">Mantle</tissue>
    </source>
</reference>
<reference evidence="1" key="2">
    <citation type="journal article" date="2021" name="Genome Biol. Evol.">
        <title>Developing a high-quality reference genome for a parasitic bivalve with doubly uniparental inheritance (Bivalvia: Unionida).</title>
        <authorList>
            <person name="Smith C.H."/>
        </authorList>
    </citation>
    <scope>NUCLEOTIDE SEQUENCE</scope>
    <source>
        <strain evidence="1">CHS0354</strain>
        <tissue evidence="1">Mantle</tissue>
    </source>
</reference>
<reference evidence="1" key="1">
    <citation type="journal article" date="2021" name="Genome Biol. Evol.">
        <title>A High-Quality Reference Genome for a Parasitic Bivalve with Doubly Uniparental Inheritance (Bivalvia: Unionida).</title>
        <authorList>
            <person name="Smith C.H."/>
        </authorList>
    </citation>
    <scope>NUCLEOTIDE SEQUENCE</scope>
    <source>
        <strain evidence="1">CHS0354</strain>
    </source>
</reference>
<organism evidence="1 2">
    <name type="scientific">Potamilus streckersoni</name>
    <dbReference type="NCBI Taxonomy" id="2493646"/>
    <lineage>
        <taxon>Eukaryota</taxon>
        <taxon>Metazoa</taxon>
        <taxon>Spiralia</taxon>
        <taxon>Lophotrochozoa</taxon>
        <taxon>Mollusca</taxon>
        <taxon>Bivalvia</taxon>
        <taxon>Autobranchia</taxon>
        <taxon>Heteroconchia</taxon>
        <taxon>Palaeoheterodonta</taxon>
        <taxon>Unionida</taxon>
        <taxon>Unionoidea</taxon>
        <taxon>Unionidae</taxon>
        <taxon>Ambleminae</taxon>
        <taxon>Lampsilini</taxon>
        <taxon>Potamilus</taxon>
    </lineage>
</organism>
<dbReference type="AlphaFoldDB" id="A0AAE0SHT9"/>
<protein>
    <submittedName>
        <fullName evidence="1">Uncharacterized protein</fullName>
    </submittedName>
</protein>
<evidence type="ECO:0000313" key="2">
    <source>
        <dbReference type="Proteomes" id="UP001195483"/>
    </source>
</evidence>